<dbReference type="AlphaFoldDB" id="A0A1G2CCQ5"/>
<keyword evidence="1" id="KW-1133">Transmembrane helix</keyword>
<evidence type="ECO:0000256" key="1">
    <source>
        <dbReference type="SAM" id="Phobius"/>
    </source>
</evidence>
<dbReference type="EMBL" id="MHKY01000016">
    <property type="protein sequence ID" value="OGY99168.1"/>
    <property type="molecule type" value="Genomic_DNA"/>
</dbReference>
<organism evidence="2 3">
    <name type="scientific">Candidatus Liptonbacteria bacterium RIFCSPHIGHO2_12_FULL_60_13</name>
    <dbReference type="NCBI Taxonomy" id="1798648"/>
    <lineage>
        <taxon>Bacteria</taxon>
        <taxon>Candidatus Liptoniibacteriota</taxon>
    </lineage>
</organism>
<protein>
    <submittedName>
        <fullName evidence="2">Uncharacterized protein</fullName>
    </submittedName>
</protein>
<proteinExistence type="predicted"/>
<keyword evidence="1" id="KW-0812">Transmembrane</keyword>
<accession>A0A1G2CCQ5</accession>
<sequence length="252" mass="27466">MPSSRTAKQIVYGIFYFVVFSGIVSGVYFGFLRNPASCFDGRQNQGEEGVDCGGPCESCEIRKLMPLTAGSVKVLFAGANATLFAEVRNQNFTFGAASLTYAFEVKDGAGRVVKVVSGESFVYPGEIKYFVEPAAGVSQGGVSGANFTISNVAWKRKEEFPTPLMQFREVKTEEKQGGTLTTSGVIVNGETVPFRRLIVGALYVDQFGAVAGASTTELRDVRPFEERFFQITHPVLPGLDLRATKLYFEGRR</sequence>
<keyword evidence="1" id="KW-0472">Membrane</keyword>
<gene>
    <name evidence="2" type="ORF">A3E09_00990</name>
</gene>
<reference evidence="2 3" key="1">
    <citation type="journal article" date="2016" name="Nat. Commun.">
        <title>Thousands of microbial genomes shed light on interconnected biogeochemical processes in an aquifer system.</title>
        <authorList>
            <person name="Anantharaman K."/>
            <person name="Brown C.T."/>
            <person name="Hug L.A."/>
            <person name="Sharon I."/>
            <person name="Castelle C.J."/>
            <person name="Probst A.J."/>
            <person name="Thomas B.C."/>
            <person name="Singh A."/>
            <person name="Wilkins M.J."/>
            <person name="Karaoz U."/>
            <person name="Brodie E.L."/>
            <person name="Williams K.H."/>
            <person name="Hubbard S.S."/>
            <person name="Banfield J.F."/>
        </authorList>
    </citation>
    <scope>NUCLEOTIDE SEQUENCE [LARGE SCALE GENOMIC DNA]</scope>
</reference>
<evidence type="ECO:0000313" key="2">
    <source>
        <dbReference type="EMBL" id="OGY99168.1"/>
    </source>
</evidence>
<comment type="caution">
    <text evidence="2">The sequence shown here is derived from an EMBL/GenBank/DDBJ whole genome shotgun (WGS) entry which is preliminary data.</text>
</comment>
<feature type="transmembrane region" description="Helical" evidence="1">
    <location>
        <begin position="12"/>
        <end position="32"/>
    </location>
</feature>
<dbReference type="Proteomes" id="UP000178796">
    <property type="component" value="Unassembled WGS sequence"/>
</dbReference>
<name>A0A1G2CCQ5_9BACT</name>
<evidence type="ECO:0000313" key="3">
    <source>
        <dbReference type="Proteomes" id="UP000178796"/>
    </source>
</evidence>